<evidence type="ECO:0000256" key="8">
    <source>
        <dbReference type="ARBA" id="ARBA00022827"/>
    </source>
</evidence>
<dbReference type="Gene3D" id="3.30.410.40">
    <property type="match status" value="1"/>
</dbReference>
<keyword evidence="6 14" id="KW-0285">Flavoprotein</keyword>
<keyword evidence="11" id="KW-0456">Lyase</keyword>
<feature type="binding site" evidence="12">
    <location>
        <position position="241"/>
    </location>
    <ligand>
        <name>FAD</name>
        <dbReference type="ChEBI" id="CHEBI:57692"/>
    </ligand>
</feature>
<feature type="binding site" evidence="12">
    <location>
        <position position="130"/>
    </location>
    <ligand>
        <name>FAD</name>
        <dbReference type="ChEBI" id="CHEBI:57692"/>
    </ligand>
</feature>
<comment type="cofactor">
    <cofactor evidence="2 12">
        <name>FAD</name>
        <dbReference type="ChEBI" id="CHEBI:57692"/>
    </cofactor>
</comment>
<feature type="disulfide bond" evidence="13">
    <location>
        <begin position="426"/>
        <end position="477"/>
    </location>
</feature>
<dbReference type="GO" id="GO:0016614">
    <property type="term" value="F:oxidoreductase activity, acting on CH-OH group of donors"/>
    <property type="evidence" value="ECO:0007669"/>
    <property type="project" value="InterPro"/>
</dbReference>
<protein>
    <recommendedName>
        <fullName evidence="5">(R)-mandelonitrile lyase</fullName>
        <ecNumber evidence="5">4.1.2.10</ecNumber>
    </recommendedName>
</protein>
<dbReference type="STRING" id="63057.A0A2P5E1G4"/>
<feature type="domain" description="Glucose-methanol-choline oxidoreductase N-terminal" evidence="17">
    <location>
        <begin position="283"/>
        <end position="297"/>
    </location>
</feature>
<dbReference type="Pfam" id="PF05199">
    <property type="entry name" value="GMC_oxred_C"/>
    <property type="match status" value="1"/>
</dbReference>
<dbReference type="PROSITE" id="PS00624">
    <property type="entry name" value="GMC_OXRED_2"/>
    <property type="match status" value="1"/>
</dbReference>
<dbReference type="Pfam" id="PF00732">
    <property type="entry name" value="GMC_oxred_N"/>
    <property type="match status" value="1"/>
</dbReference>
<evidence type="ECO:0000256" key="3">
    <source>
        <dbReference type="ARBA" id="ARBA00010790"/>
    </source>
</evidence>
<name>A0A2P5E1G4_TREOI</name>
<dbReference type="Gene3D" id="3.50.50.60">
    <property type="entry name" value="FAD/NAD(P)-binding domain"/>
    <property type="match status" value="1"/>
</dbReference>
<dbReference type="EC" id="4.1.2.10" evidence="5"/>
<evidence type="ECO:0000256" key="12">
    <source>
        <dbReference type="PIRSR" id="PIRSR000137-2"/>
    </source>
</evidence>
<evidence type="ECO:0000256" key="2">
    <source>
        <dbReference type="ARBA" id="ARBA00001974"/>
    </source>
</evidence>
<feature type="signal peptide" evidence="15">
    <location>
        <begin position="1"/>
        <end position="21"/>
    </location>
</feature>
<feature type="binding site" evidence="12">
    <location>
        <begin position="79"/>
        <end position="80"/>
    </location>
    <ligand>
        <name>FAD</name>
        <dbReference type="ChEBI" id="CHEBI:57692"/>
    </ligand>
</feature>
<accession>A0A2P5E1G4</accession>
<dbReference type="PIRSF" id="PIRSF000137">
    <property type="entry name" value="Alcohol_oxidase"/>
    <property type="match status" value="1"/>
</dbReference>
<dbReference type="Proteomes" id="UP000237000">
    <property type="component" value="Unassembled WGS sequence"/>
</dbReference>
<dbReference type="AlphaFoldDB" id="A0A2P5E1G4"/>
<dbReference type="OrthoDB" id="269227at2759"/>
<dbReference type="PROSITE" id="PS00623">
    <property type="entry name" value="GMC_OXRED_1"/>
    <property type="match status" value="1"/>
</dbReference>
<dbReference type="InParanoid" id="A0A2P5E1G4"/>
<keyword evidence="19" id="KW-1185">Reference proteome</keyword>
<reference evidence="19" key="1">
    <citation type="submission" date="2016-06" db="EMBL/GenBank/DDBJ databases">
        <title>Parallel loss of symbiosis genes in relatives of nitrogen-fixing non-legume Parasponia.</title>
        <authorList>
            <person name="Van Velzen R."/>
            <person name="Holmer R."/>
            <person name="Bu F."/>
            <person name="Rutten L."/>
            <person name="Van Zeijl A."/>
            <person name="Liu W."/>
            <person name="Santuari L."/>
            <person name="Cao Q."/>
            <person name="Sharma T."/>
            <person name="Shen D."/>
            <person name="Roswanjaya Y."/>
            <person name="Wardhani T."/>
            <person name="Kalhor M.S."/>
            <person name="Jansen J."/>
            <person name="Van den Hoogen J."/>
            <person name="Gungor B."/>
            <person name="Hartog M."/>
            <person name="Hontelez J."/>
            <person name="Verver J."/>
            <person name="Yang W.-C."/>
            <person name="Schijlen E."/>
            <person name="Repin R."/>
            <person name="Schilthuizen M."/>
            <person name="Schranz E."/>
            <person name="Heidstra R."/>
            <person name="Miyata K."/>
            <person name="Fedorova E."/>
            <person name="Kohlen W."/>
            <person name="Bisseling T."/>
            <person name="Smit S."/>
            <person name="Geurts R."/>
        </authorList>
    </citation>
    <scope>NUCLEOTIDE SEQUENCE [LARGE SCALE GENOMIC DNA]</scope>
    <source>
        <strain evidence="19">cv. RG33-2</strain>
    </source>
</reference>
<evidence type="ECO:0000256" key="10">
    <source>
        <dbReference type="ARBA" id="ARBA00023180"/>
    </source>
</evidence>
<dbReference type="InterPro" id="IPR051871">
    <property type="entry name" value="GMC_Oxidoreductase-Related"/>
</dbReference>
<evidence type="ECO:0000256" key="11">
    <source>
        <dbReference type="ARBA" id="ARBA00023239"/>
    </source>
</evidence>
<evidence type="ECO:0000256" key="14">
    <source>
        <dbReference type="RuleBase" id="RU003968"/>
    </source>
</evidence>
<evidence type="ECO:0000313" key="19">
    <source>
        <dbReference type="Proteomes" id="UP000237000"/>
    </source>
</evidence>
<evidence type="ECO:0000259" key="16">
    <source>
        <dbReference type="PROSITE" id="PS00623"/>
    </source>
</evidence>
<comment type="subunit">
    <text evidence="4">Monomer.</text>
</comment>
<feature type="binding site" evidence="12">
    <location>
        <begin position="485"/>
        <end position="486"/>
    </location>
    <ligand>
        <name>FAD</name>
        <dbReference type="ChEBI" id="CHEBI:57692"/>
    </ligand>
</feature>
<dbReference type="PANTHER" id="PTHR45968">
    <property type="entry name" value="OSJNBA0019K04.7 PROTEIN"/>
    <property type="match status" value="1"/>
</dbReference>
<feature type="binding site" evidence="12">
    <location>
        <begin position="525"/>
        <end position="526"/>
    </location>
    <ligand>
        <name>FAD</name>
        <dbReference type="ChEBI" id="CHEBI:57692"/>
    </ligand>
</feature>
<evidence type="ECO:0000256" key="7">
    <source>
        <dbReference type="ARBA" id="ARBA00022729"/>
    </source>
</evidence>
<evidence type="ECO:0000256" key="6">
    <source>
        <dbReference type="ARBA" id="ARBA00022630"/>
    </source>
</evidence>
<dbReference type="InterPro" id="IPR036188">
    <property type="entry name" value="FAD/NAD-bd_sf"/>
</dbReference>
<dbReference type="GO" id="GO:0050660">
    <property type="term" value="F:flavin adenine dinucleotide binding"/>
    <property type="evidence" value="ECO:0007669"/>
    <property type="project" value="InterPro"/>
</dbReference>
<dbReference type="InterPro" id="IPR012132">
    <property type="entry name" value="GMC_OxRdtase"/>
</dbReference>
<comment type="similarity">
    <text evidence="3 14">Belongs to the GMC oxidoreductase family.</text>
</comment>
<evidence type="ECO:0000313" key="18">
    <source>
        <dbReference type="EMBL" id="PON79347.1"/>
    </source>
</evidence>
<dbReference type="InterPro" id="IPR000172">
    <property type="entry name" value="GMC_OxRdtase_N"/>
</dbReference>
<gene>
    <name evidence="18" type="ORF">TorRG33x02_236290</name>
</gene>
<organism evidence="18 19">
    <name type="scientific">Trema orientale</name>
    <name type="common">Charcoal tree</name>
    <name type="synonym">Celtis orientalis</name>
    <dbReference type="NCBI Taxonomy" id="63057"/>
    <lineage>
        <taxon>Eukaryota</taxon>
        <taxon>Viridiplantae</taxon>
        <taxon>Streptophyta</taxon>
        <taxon>Embryophyta</taxon>
        <taxon>Tracheophyta</taxon>
        <taxon>Spermatophyta</taxon>
        <taxon>Magnoliopsida</taxon>
        <taxon>eudicotyledons</taxon>
        <taxon>Gunneridae</taxon>
        <taxon>Pentapetalae</taxon>
        <taxon>rosids</taxon>
        <taxon>fabids</taxon>
        <taxon>Rosales</taxon>
        <taxon>Cannabaceae</taxon>
        <taxon>Trema</taxon>
    </lineage>
</organism>
<comment type="catalytic activity">
    <reaction evidence="1">
        <text>(R)-mandelonitrile = benzaldehyde + hydrogen cyanide</text>
        <dbReference type="Rhea" id="RHEA:18313"/>
        <dbReference type="ChEBI" id="CHEBI:17169"/>
        <dbReference type="ChEBI" id="CHEBI:18407"/>
        <dbReference type="ChEBI" id="CHEBI:18450"/>
        <dbReference type="EC" id="4.1.2.10"/>
    </reaction>
</comment>
<feature type="binding site" evidence="12">
    <location>
        <position position="514"/>
    </location>
    <ligand>
        <name>FAD</name>
        <dbReference type="ChEBI" id="CHEBI:57692"/>
    </ligand>
</feature>
<keyword evidence="8 12" id="KW-0274">FAD</keyword>
<sequence>MGPAPLHSLLIIFAIFSISFDSRVHVLASDYDFSYMKSVRNATDLPLEEEYDYIVIGGGTAGCPLAATLSQNHSVLVLERGNVPKAHPNVLHASGFLANLIEEDNGDNPAQKFTSEDGVENARGRVLGGTSMINAGFFSRADSEFLSKSGIQWDLDAVEKAYEWVEETIVSFPNLSVWQSDAKEALLEAGLGPDNGVTTKHVLGTKVSGSTFDEEGRRHGAVELLNKGNLKNLVVAIHATVKRIIFSTKTSNPSAIGVIYTDSRGRPHKALIRQKGEIISSAGALGSPQLLLLSGIGPHSYLSSLHIPVVHSQPNVGKFMADNPRNNINLIIPFPFDPSTARVVGITSDYYIETVSYSLQFSPTFLPFGFYPTPLSPANLSLASIVEKIVGPLSHGSLHLASPTDVKATPHVRFNYFTDPIDLSRCVNATRKLGELLKTKSLDRFKYQDLNGVRDYFFLGPPLPTNYSDVSSIEAFCRSTVTTIWHYHGGSLVGKVVDGDYKVIGINSLRVVDGSTFTLSPGTNPQATLMMIGRYVGLKILRERGDPN</sequence>
<dbReference type="SUPFAM" id="SSF51905">
    <property type="entry name" value="FAD/NAD(P)-binding domain"/>
    <property type="match status" value="1"/>
</dbReference>
<evidence type="ECO:0000256" key="13">
    <source>
        <dbReference type="PIRSR" id="PIRSR000137-3"/>
    </source>
</evidence>
<evidence type="ECO:0000256" key="5">
    <source>
        <dbReference type="ARBA" id="ARBA00013074"/>
    </source>
</evidence>
<evidence type="ECO:0000256" key="9">
    <source>
        <dbReference type="ARBA" id="ARBA00023157"/>
    </source>
</evidence>
<proteinExistence type="inferred from homology"/>
<feature type="chain" id="PRO_5015173187" description="(R)-mandelonitrile lyase" evidence="15">
    <location>
        <begin position="22"/>
        <end position="548"/>
    </location>
</feature>
<evidence type="ECO:0000256" key="1">
    <source>
        <dbReference type="ARBA" id="ARBA00001147"/>
    </source>
</evidence>
<dbReference type="GO" id="GO:0046593">
    <property type="term" value="F:mandelonitrile lyase activity"/>
    <property type="evidence" value="ECO:0007669"/>
    <property type="project" value="UniProtKB-EC"/>
</dbReference>
<feature type="domain" description="Glucose-methanol-choline oxidoreductase N-terminal" evidence="16">
    <location>
        <begin position="124"/>
        <end position="147"/>
    </location>
</feature>
<dbReference type="PANTHER" id="PTHR45968:SF23">
    <property type="entry name" value="GLUCOSE-METHANOL-CHOLINE OXIDOREDUCTASE N-TERMINAL DOMAIN-CONTAINING PROTEIN"/>
    <property type="match status" value="1"/>
</dbReference>
<comment type="caution">
    <text evidence="18">The sequence shown here is derived from an EMBL/GenBank/DDBJ whole genome shotgun (WGS) entry which is preliminary data.</text>
</comment>
<keyword evidence="9 13" id="KW-1015">Disulfide bond</keyword>
<feature type="binding site" evidence="12">
    <location>
        <position position="126"/>
    </location>
    <ligand>
        <name>FAD</name>
        <dbReference type="ChEBI" id="CHEBI:57692"/>
    </ligand>
</feature>
<keyword evidence="7 15" id="KW-0732">Signal</keyword>
<dbReference type="EMBL" id="JXTC01000236">
    <property type="protein sequence ID" value="PON79347.1"/>
    <property type="molecule type" value="Genomic_DNA"/>
</dbReference>
<keyword evidence="10" id="KW-0325">Glycoprotein</keyword>
<dbReference type="InterPro" id="IPR007867">
    <property type="entry name" value="GMC_OxRtase_C"/>
</dbReference>
<evidence type="ECO:0000259" key="17">
    <source>
        <dbReference type="PROSITE" id="PS00624"/>
    </source>
</evidence>
<dbReference type="SUPFAM" id="SSF54373">
    <property type="entry name" value="FAD-linked reductases, C-terminal domain"/>
    <property type="match status" value="1"/>
</dbReference>
<evidence type="ECO:0000256" key="4">
    <source>
        <dbReference type="ARBA" id="ARBA00011245"/>
    </source>
</evidence>
<evidence type="ECO:0000256" key="15">
    <source>
        <dbReference type="SAM" id="SignalP"/>
    </source>
</evidence>